<keyword evidence="3" id="KW-0862">Zinc</keyword>
<evidence type="ECO:0000256" key="4">
    <source>
        <dbReference type="PROSITE-ProRule" id="PRU00325"/>
    </source>
</evidence>
<evidence type="ECO:0000259" key="6">
    <source>
        <dbReference type="PROSITE" id="PS50966"/>
    </source>
</evidence>
<dbReference type="EMBL" id="JACGCM010001217">
    <property type="protein sequence ID" value="KAF6158849.1"/>
    <property type="molecule type" value="Genomic_DNA"/>
</dbReference>
<dbReference type="SMART" id="SM00575">
    <property type="entry name" value="ZnF_PMZ"/>
    <property type="match status" value="1"/>
</dbReference>
<dbReference type="OrthoDB" id="785835at2759"/>
<proteinExistence type="predicted"/>
<dbReference type="GO" id="GO:0008270">
    <property type="term" value="F:zinc ion binding"/>
    <property type="evidence" value="ECO:0007669"/>
    <property type="project" value="UniProtKB-KW"/>
</dbReference>
<gene>
    <name evidence="7" type="ORF">GIB67_012492</name>
</gene>
<reference evidence="7 8" key="1">
    <citation type="journal article" date="2020" name="IScience">
        <title>Genome Sequencing of the Endangered Kingdonia uniflora (Circaeasteraceae, Ranunculales) Reveals Potential Mechanisms of Evolutionary Specialization.</title>
        <authorList>
            <person name="Sun Y."/>
            <person name="Deng T."/>
            <person name="Zhang A."/>
            <person name="Moore M.J."/>
            <person name="Landis J.B."/>
            <person name="Lin N."/>
            <person name="Zhang H."/>
            <person name="Zhang X."/>
            <person name="Huang J."/>
            <person name="Zhang X."/>
            <person name="Sun H."/>
            <person name="Wang H."/>
        </authorList>
    </citation>
    <scope>NUCLEOTIDE SEQUENCE [LARGE SCALE GENOMIC DNA]</scope>
    <source>
        <strain evidence="7">TB1705</strain>
        <tissue evidence="7">Leaf</tissue>
    </source>
</reference>
<evidence type="ECO:0000256" key="3">
    <source>
        <dbReference type="ARBA" id="ARBA00022833"/>
    </source>
</evidence>
<feature type="region of interest" description="Disordered" evidence="5">
    <location>
        <begin position="672"/>
        <end position="693"/>
    </location>
</feature>
<name>A0A7J7MV86_9MAGN</name>
<dbReference type="InterPro" id="IPR007527">
    <property type="entry name" value="Znf_SWIM"/>
</dbReference>
<dbReference type="AlphaFoldDB" id="A0A7J7MV86"/>
<sequence>MSDDEIYEIFHLVIEYGGEWDEPSQSGHIEEDPIHGYYRVFIETEETPQIVPIPVEESPLRLGYDKPKIKKKKSTRCLEKTSRPLKVLTSKTFNRESLKRKAKTKSQKPKVKKVRVDYLSEEKLDDLTKDYGSEEEFEIKEDVDNVDEEVAKWIREELMRQFENNEFEDLTKDPFFDNVDAEEDYHSNHTSEDGDDVPTMDHIEDHESFADNRDFVMAYSNLYEKEDHEDEEPFLPPQALESMLTIGMEWPNISECSGKNGTLNRNANAIWVAKEIENLIRDASTTKPIQISDIVYRRFGVRVSYYTAWNARNMVMEKIVGSYDKGYALCPELCVEIQKSNPGSIATCSREDGNLKFTDMCISFKAALDGFTKGCRPILGLDGCFLKGKYGGQCLSIISLDTNNGFFPIAVFICRSECQATWMKFLTLVQGQLTLYPSKLTFISDRQKCLVEAVSQVFPHSNHRFCFRHMYKNFNQLYREPDAKTWLEMEPYESWCRSYLDASTKCEHVTNNFSESFNNWIVKIRDEPLKKMVERLNLMQMTLMYERKLKAREWDHNGLVPRAVKRIELLKIYSHHYRLEGFEKDQWLVLNDSGTRWILNLEEHTCTCNVWQITGLPCVHAVKVIDQLKYEWVGYCSHYHRVAAYVATYNQAYTFTLMKQLTREIRPPPLLRPTGRPRTLRRREADEVHGVVR</sequence>
<evidence type="ECO:0000313" key="8">
    <source>
        <dbReference type="Proteomes" id="UP000541444"/>
    </source>
</evidence>
<feature type="compositionally biased region" description="Basic and acidic residues" evidence="5">
    <location>
        <begin position="682"/>
        <end position="693"/>
    </location>
</feature>
<dbReference type="PANTHER" id="PTHR31973">
    <property type="entry name" value="POLYPROTEIN, PUTATIVE-RELATED"/>
    <property type="match status" value="1"/>
</dbReference>
<keyword evidence="8" id="KW-1185">Reference proteome</keyword>
<keyword evidence="1" id="KW-0479">Metal-binding</keyword>
<keyword evidence="2 4" id="KW-0863">Zinc-finger</keyword>
<dbReference type="PANTHER" id="PTHR31973:SF187">
    <property type="entry name" value="MUTATOR TRANSPOSASE MUDRA PROTEIN"/>
    <property type="match status" value="1"/>
</dbReference>
<evidence type="ECO:0000256" key="1">
    <source>
        <dbReference type="ARBA" id="ARBA00022723"/>
    </source>
</evidence>
<dbReference type="Proteomes" id="UP000541444">
    <property type="component" value="Unassembled WGS sequence"/>
</dbReference>
<evidence type="ECO:0000256" key="2">
    <source>
        <dbReference type="ARBA" id="ARBA00022771"/>
    </source>
</evidence>
<dbReference type="Pfam" id="PF10551">
    <property type="entry name" value="MULE"/>
    <property type="match status" value="1"/>
</dbReference>
<comment type="caution">
    <text evidence="7">The sequence shown here is derived from an EMBL/GenBank/DDBJ whole genome shotgun (WGS) entry which is preliminary data.</text>
</comment>
<dbReference type="InterPro" id="IPR006564">
    <property type="entry name" value="Znf_PMZ"/>
</dbReference>
<accession>A0A7J7MV86</accession>
<evidence type="ECO:0000313" key="7">
    <source>
        <dbReference type="EMBL" id="KAF6158849.1"/>
    </source>
</evidence>
<dbReference type="InterPro" id="IPR018289">
    <property type="entry name" value="MULE_transposase_dom"/>
</dbReference>
<protein>
    <recommendedName>
        <fullName evidence="6">SWIM-type domain-containing protein</fullName>
    </recommendedName>
</protein>
<evidence type="ECO:0000256" key="5">
    <source>
        <dbReference type="SAM" id="MobiDB-lite"/>
    </source>
</evidence>
<feature type="domain" description="SWIM-type" evidence="6">
    <location>
        <begin position="597"/>
        <end position="629"/>
    </location>
</feature>
<dbReference type="PROSITE" id="PS50966">
    <property type="entry name" value="ZF_SWIM"/>
    <property type="match status" value="1"/>
</dbReference>
<dbReference type="Pfam" id="PF04434">
    <property type="entry name" value="SWIM"/>
    <property type="match status" value="1"/>
</dbReference>
<organism evidence="7 8">
    <name type="scientific">Kingdonia uniflora</name>
    <dbReference type="NCBI Taxonomy" id="39325"/>
    <lineage>
        <taxon>Eukaryota</taxon>
        <taxon>Viridiplantae</taxon>
        <taxon>Streptophyta</taxon>
        <taxon>Embryophyta</taxon>
        <taxon>Tracheophyta</taxon>
        <taxon>Spermatophyta</taxon>
        <taxon>Magnoliopsida</taxon>
        <taxon>Ranunculales</taxon>
        <taxon>Circaeasteraceae</taxon>
        <taxon>Kingdonia</taxon>
    </lineage>
</organism>